<dbReference type="SUPFAM" id="SSF63737">
    <property type="entry name" value="Leukotriene A4 hydrolase N-terminal domain"/>
    <property type="match status" value="1"/>
</dbReference>
<keyword evidence="5" id="KW-0645">Protease</keyword>
<comment type="cofactor">
    <cofactor evidence="1">
        <name>Zn(2+)</name>
        <dbReference type="ChEBI" id="CHEBI:29105"/>
    </cofactor>
</comment>
<feature type="signal peptide" evidence="11">
    <location>
        <begin position="1"/>
        <end position="22"/>
    </location>
</feature>
<evidence type="ECO:0000256" key="8">
    <source>
        <dbReference type="ARBA" id="ARBA00022833"/>
    </source>
</evidence>
<dbReference type="InterPro" id="IPR014782">
    <property type="entry name" value="Peptidase_M1_dom"/>
</dbReference>
<keyword evidence="11" id="KW-0732">Signal</keyword>
<dbReference type="InterPro" id="IPR050344">
    <property type="entry name" value="Peptidase_M1_aminopeptidases"/>
</dbReference>
<dbReference type="AlphaFoldDB" id="A0AAU9F695"/>
<dbReference type="EMBL" id="AP029263">
    <property type="protein sequence ID" value="BFF91730.1"/>
    <property type="molecule type" value="Genomic_DNA"/>
</dbReference>
<protein>
    <submittedName>
        <fullName evidence="15">Aminopeptidase N</fullName>
    </submittedName>
</protein>
<sequence length="929" mass="107726">MTNIRGIYICVILMLCAIQIKATVKRDIDVSSLYMGISEDRLPKEIVPLSYEVQIEPNIEEQTFSGYIKIHLRWINDLKKISLHAHFDLTLEDKKIKLKQMTTDVGNRTTLEDITILRGGRLPRKSIYVLHLKELVKKDSECMLEIPFEGNIWETADGLFRGHYTNSTTLDQEIYLATNLKPNNARRLFPCFDEPGFKVPFTVSIARPTDFTTIFNTPLLRTDPHPLLSNYMLDYFDTTPPMSTFTFGFVVSKLQRWNNEPINETSNLSSPTINIWSNQLDADFKEIHEKLCLTYTTIKDYFNLTIPLPKIDVLAIPDLPTADSIGIWGILIMRDTELLKKGNFVLSRELLSQWIGSWITPEWWSEANINKALTSFLAAEFVMTMDGGVEFNGKYPMTILYSLYYELSKRYPHSRITKMKQETESFKTELVFRMLNFTLGKFTFQNGLRSFILNHKYKTFTGDDLWVALSNQAIKDGTLDSHFNVSDIAKSWINQNRLPLITVNRDYDKATAIIDQKLYLRERPHDVPEKDKMLWWIPILVSTPDSINLSNYTSYVWMNGTRQINIANLPKSNQFIIINKEEIGPFPVNYDQQNWNMLSNFLQTANGRSAIPTYTRAKLLHDAWNLAYAGELSFATAFDMTLFMRYERNHIVWSPVFTFIDHFGRYIDMSEVHKKFEQYTTILLAPLYEELGPESENEDPSVTEMRKLAKTFLCRSGYQPCIAEAQKSFELWSNEPDTSFDRIPKEYICPVFKWGSMDEWKLGLKHLSQFPKSRPQSERTFLLKMLVGCPSEQEKINHLLELVLLESSSNFTENDILLILNTLTGGSVGYTSLLKFVSKHWTLIQERFQNNTNLWDKLIGSATGMFATKEGYNMVKDFYDQHRGEFGSAQHIIEKSLRNIKEEAQWSDQNLPVIEEWLETYLSKTTTSN</sequence>
<accession>A0AAU9F695</accession>
<proteinExistence type="inferred from homology"/>
<feature type="domain" description="Aminopeptidase N-like N-terminal" evidence="14">
    <location>
        <begin position="47"/>
        <end position="245"/>
    </location>
</feature>
<comment type="subcellular location">
    <subcellularLocation>
        <location evidence="2">Cell membrane</location>
        <topology evidence="2">Lipid-anchor</topology>
        <topology evidence="2">GPI-anchor</topology>
    </subcellularLocation>
</comment>
<keyword evidence="4" id="KW-0472">Membrane</keyword>
<dbReference type="Gene3D" id="1.10.390.10">
    <property type="entry name" value="Neutral Protease Domain 2"/>
    <property type="match status" value="1"/>
</dbReference>
<dbReference type="FunFam" id="2.60.40.1910:FF:000013">
    <property type="entry name" value="Aminopeptidase"/>
    <property type="match status" value="1"/>
</dbReference>
<keyword evidence="6" id="KW-0479">Metal-binding</keyword>
<dbReference type="InterPro" id="IPR042097">
    <property type="entry name" value="Aminopeptidase_N-like_N_sf"/>
</dbReference>
<dbReference type="GO" id="GO:0006508">
    <property type="term" value="P:proteolysis"/>
    <property type="evidence" value="ECO:0007669"/>
    <property type="project" value="UniProtKB-KW"/>
</dbReference>
<organism evidence="15 16">
    <name type="scientific">Drosophila madeirensis</name>
    <name type="common">Fruit fly</name>
    <dbReference type="NCBI Taxonomy" id="30013"/>
    <lineage>
        <taxon>Eukaryota</taxon>
        <taxon>Metazoa</taxon>
        <taxon>Ecdysozoa</taxon>
        <taxon>Arthropoda</taxon>
        <taxon>Hexapoda</taxon>
        <taxon>Insecta</taxon>
        <taxon>Pterygota</taxon>
        <taxon>Neoptera</taxon>
        <taxon>Endopterygota</taxon>
        <taxon>Diptera</taxon>
        <taxon>Brachycera</taxon>
        <taxon>Muscomorpha</taxon>
        <taxon>Ephydroidea</taxon>
        <taxon>Drosophilidae</taxon>
        <taxon>Drosophila</taxon>
        <taxon>Sophophora</taxon>
    </lineage>
</organism>
<evidence type="ECO:0000256" key="4">
    <source>
        <dbReference type="ARBA" id="ARBA00022622"/>
    </source>
</evidence>
<dbReference type="GO" id="GO:0005615">
    <property type="term" value="C:extracellular space"/>
    <property type="evidence" value="ECO:0007669"/>
    <property type="project" value="TreeGrafter"/>
</dbReference>
<evidence type="ECO:0000256" key="10">
    <source>
        <dbReference type="ARBA" id="ARBA00023288"/>
    </source>
</evidence>
<evidence type="ECO:0000256" key="11">
    <source>
        <dbReference type="SAM" id="SignalP"/>
    </source>
</evidence>
<feature type="chain" id="PRO_5043526895" evidence="11">
    <location>
        <begin position="23"/>
        <end position="929"/>
    </location>
</feature>
<reference evidence="15 16" key="1">
    <citation type="submission" date="2024-02" db="EMBL/GenBank/DDBJ databases">
        <title>A chromosome-level genome assembly of Drosophila madeirensis, a fruit fly species endemic to Madeira island.</title>
        <authorList>
            <person name="Tomihara K."/>
            <person name="Llopart A."/>
            <person name="Yamamoto D."/>
        </authorList>
    </citation>
    <scope>NUCLEOTIDE SEQUENCE [LARGE SCALE GENOMIC DNA]</scope>
    <source>
        <strain evidence="15 16">RF1</strain>
    </source>
</reference>
<keyword evidence="8" id="KW-0862">Zinc</keyword>
<evidence type="ECO:0000256" key="3">
    <source>
        <dbReference type="ARBA" id="ARBA00010136"/>
    </source>
</evidence>
<keyword evidence="4" id="KW-0325">Glycoprotein</keyword>
<dbReference type="InterPro" id="IPR027268">
    <property type="entry name" value="Peptidase_M4/M1_CTD_sf"/>
</dbReference>
<dbReference type="GO" id="GO:0098552">
    <property type="term" value="C:side of membrane"/>
    <property type="evidence" value="ECO:0007669"/>
    <property type="project" value="UniProtKB-KW"/>
</dbReference>
<comment type="similarity">
    <text evidence="3">Belongs to the peptidase M1 family.</text>
</comment>
<feature type="domain" description="Peptidase M1 membrane alanine aminopeptidase" evidence="12">
    <location>
        <begin position="296"/>
        <end position="492"/>
    </location>
</feature>
<evidence type="ECO:0000256" key="7">
    <source>
        <dbReference type="ARBA" id="ARBA00022801"/>
    </source>
</evidence>
<dbReference type="FunFam" id="1.25.50.20:FF:000005">
    <property type="entry name" value="Aminopeptidase N-like protein"/>
    <property type="match status" value="1"/>
</dbReference>
<dbReference type="Gene3D" id="2.60.40.1910">
    <property type="match status" value="1"/>
</dbReference>
<keyword evidence="10" id="KW-0449">Lipoprotein</keyword>
<dbReference type="Pfam" id="PF17900">
    <property type="entry name" value="Peptidase_M1_N"/>
    <property type="match status" value="1"/>
</dbReference>
<dbReference type="Proteomes" id="UP001500889">
    <property type="component" value="Chromosome O"/>
</dbReference>
<dbReference type="PANTHER" id="PTHR11533:SF18">
    <property type="entry name" value="FI02158P"/>
    <property type="match status" value="1"/>
</dbReference>
<dbReference type="Gene3D" id="2.60.40.1730">
    <property type="entry name" value="tricorn interacting facor f3 domain"/>
    <property type="match status" value="1"/>
</dbReference>
<dbReference type="InterPro" id="IPR001930">
    <property type="entry name" value="Peptidase_M1"/>
</dbReference>
<dbReference type="Gene3D" id="1.25.50.20">
    <property type="match status" value="1"/>
</dbReference>
<evidence type="ECO:0000313" key="16">
    <source>
        <dbReference type="Proteomes" id="UP001500889"/>
    </source>
</evidence>
<dbReference type="Pfam" id="PF11838">
    <property type="entry name" value="ERAP1_C"/>
    <property type="match status" value="1"/>
</dbReference>
<feature type="domain" description="ERAP1-like C-terminal" evidence="13">
    <location>
        <begin position="575"/>
        <end position="901"/>
    </location>
</feature>
<dbReference type="PRINTS" id="PR00756">
    <property type="entry name" value="ALADIPTASE"/>
</dbReference>
<dbReference type="GO" id="GO:0005886">
    <property type="term" value="C:plasma membrane"/>
    <property type="evidence" value="ECO:0007669"/>
    <property type="project" value="UniProtKB-SubCell"/>
</dbReference>
<keyword evidence="16" id="KW-1185">Reference proteome</keyword>
<evidence type="ECO:0000256" key="5">
    <source>
        <dbReference type="ARBA" id="ARBA00022670"/>
    </source>
</evidence>
<dbReference type="GO" id="GO:0005737">
    <property type="term" value="C:cytoplasm"/>
    <property type="evidence" value="ECO:0007669"/>
    <property type="project" value="TreeGrafter"/>
</dbReference>
<keyword evidence="9" id="KW-0482">Metalloprotease</keyword>
<evidence type="ECO:0000256" key="6">
    <source>
        <dbReference type="ARBA" id="ARBA00022723"/>
    </source>
</evidence>
<keyword evidence="4" id="KW-0336">GPI-anchor</keyword>
<name>A0AAU9F695_DROMD</name>
<keyword evidence="7" id="KW-0378">Hydrolase</keyword>
<keyword evidence="15" id="KW-0031">Aminopeptidase</keyword>
<gene>
    <name evidence="15" type="ORF">DMAD_09948</name>
</gene>
<evidence type="ECO:0000259" key="13">
    <source>
        <dbReference type="Pfam" id="PF11838"/>
    </source>
</evidence>
<evidence type="ECO:0000256" key="1">
    <source>
        <dbReference type="ARBA" id="ARBA00001947"/>
    </source>
</evidence>
<evidence type="ECO:0000259" key="14">
    <source>
        <dbReference type="Pfam" id="PF17900"/>
    </source>
</evidence>
<dbReference type="Pfam" id="PF01433">
    <property type="entry name" value="Peptidase_M1"/>
    <property type="match status" value="1"/>
</dbReference>
<evidence type="ECO:0000259" key="12">
    <source>
        <dbReference type="Pfam" id="PF01433"/>
    </source>
</evidence>
<dbReference type="SUPFAM" id="SSF55486">
    <property type="entry name" value="Metalloproteases ('zincins'), catalytic domain"/>
    <property type="match status" value="1"/>
</dbReference>
<dbReference type="GO" id="GO:0008237">
    <property type="term" value="F:metallopeptidase activity"/>
    <property type="evidence" value="ECO:0007669"/>
    <property type="project" value="UniProtKB-KW"/>
</dbReference>
<evidence type="ECO:0000313" key="15">
    <source>
        <dbReference type="EMBL" id="BFF91730.1"/>
    </source>
</evidence>
<evidence type="ECO:0000256" key="2">
    <source>
        <dbReference type="ARBA" id="ARBA00004609"/>
    </source>
</evidence>
<dbReference type="GO" id="GO:0008270">
    <property type="term" value="F:zinc ion binding"/>
    <property type="evidence" value="ECO:0007669"/>
    <property type="project" value="InterPro"/>
</dbReference>
<dbReference type="PANTHER" id="PTHR11533">
    <property type="entry name" value="PROTEASE M1 ZINC METALLOPROTEASE"/>
    <property type="match status" value="1"/>
</dbReference>
<dbReference type="GO" id="GO:0004177">
    <property type="term" value="F:aminopeptidase activity"/>
    <property type="evidence" value="ECO:0007669"/>
    <property type="project" value="UniProtKB-KW"/>
</dbReference>
<dbReference type="InterPro" id="IPR024571">
    <property type="entry name" value="ERAP1-like_C_dom"/>
</dbReference>
<evidence type="ECO:0000256" key="9">
    <source>
        <dbReference type="ARBA" id="ARBA00023049"/>
    </source>
</evidence>
<dbReference type="InterPro" id="IPR045357">
    <property type="entry name" value="Aminopeptidase_N-like_N"/>
</dbReference>